<reference evidence="3" key="1">
    <citation type="submission" date="2021-02" db="EMBL/GenBank/DDBJ databases">
        <authorList>
            <person name="Nowell W R."/>
        </authorList>
    </citation>
    <scope>NUCLEOTIDE SEQUENCE</scope>
</reference>
<evidence type="ECO:0000256" key="1">
    <source>
        <dbReference type="SAM" id="Phobius"/>
    </source>
</evidence>
<protein>
    <submittedName>
        <fullName evidence="3">Uncharacterized protein</fullName>
    </submittedName>
</protein>
<dbReference type="EMBL" id="CAJNOL010010726">
    <property type="protein sequence ID" value="CAF1651433.1"/>
    <property type="molecule type" value="Genomic_DNA"/>
</dbReference>
<keyword evidence="1" id="KW-0812">Transmembrane</keyword>
<keyword evidence="1" id="KW-0472">Membrane</keyword>
<feature type="transmembrane region" description="Helical" evidence="1">
    <location>
        <begin position="74"/>
        <end position="94"/>
    </location>
</feature>
<evidence type="ECO:0000313" key="4">
    <source>
        <dbReference type="Proteomes" id="UP000663870"/>
    </source>
</evidence>
<organism evidence="3 4">
    <name type="scientific">Rotaria sordida</name>
    <dbReference type="NCBI Taxonomy" id="392033"/>
    <lineage>
        <taxon>Eukaryota</taxon>
        <taxon>Metazoa</taxon>
        <taxon>Spiralia</taxon>
        <taxon>Gnathifera</taxon>
        <taxon>Rotifera</taxon>
        <taxon>Eurotatoria</taxon>
        <taxon>Bdelloidea</taxon>
        <taxon>Philodinida</taxon>
        <taxon>Philodinidae</taxon>
        <taxon>Rotaria</taxon>
    </lineage>
</organism>
<keyword evidence="4" id="KW-1185">Reference proteome</keyword>
<keyword evidence="1" id="KW-1133">Transmembrane helix</keyword>
<dbReference type="Proteomes" id="UP000663870">
    <property type="component" value="Unassembled WGS sequence"/>
</dbReference>
<sequence length="111" mass="12879">MISLISYDLYKSDILLRQITKEYNEFYINKHVNKEQEMIDNISIISSSDNILIELVGELYHSFTASTQQSYPQIIAYTVFAIIHTLISAHFFSAKVNEWTLLSMASIPQRK</sequence>
<name>A0A816EVD2_9BILA</name>
<evidence type="ECO:0000313" key="3">
    <source>
        <dbReference type="EMBL" id="CAF1651433.1"/>
    </source>
</evidence>
<gene>
    <name evidence="3" type="ORF">JXQ802_LOCUS54638</name>
    <name evidence="2" type="ORF">PYM288_LOCUS38154</name>
</gene>
<dbReference type="Proteomes" id="UP000663854">
    <property type="component" value="Unassembled WGS sequence"/>
</dbReference>
<proteinExistence type="predicted"/>
<evidence type="ECO:0000313" key="2">
    <source>
        <dbReference type="EMBL" id="CAF1490280.1"/>
    </source>
</evidence>
<accession>A0A816EVD2</accession>
<dbReference type="EMBL" id="CAJNOH010008983">
    <property type="protein sequence ID" value="CAF1490280.1"/>
    <property type="molecule type" value="Genomic_DNA"/>
</dbReference>
<dbReference type="AlphaFoldDB" id="A0A816EVD2"/>
<comment type="caution">
    <text evidence="3">The sequence shown here is derived from an EMBL/GenBank/DDBJ whole genome shotgun (WGS) entry which is preliminary data.</text>
</comment>